<dbReference type="Proteomes" id="UP000234275">
    <property type="component" value="Unassembled WGS sequence"/>
</dbReference>
<dbReference type="GeneID" id="36550810"/>
<evidence type="ECO:0000313" key="1">
    <source>
        <dbReference type="EMBL" id="PLB44710.1"/>
    </source>
</evidence>
<keyword evidence="2" id="KW-1185">Reference proteome</keyword>
<organism evidence="1 2">
    <name type="scientific">Aspergillus steynii IBT 23096</name>
    <dbReference type="NCBI Taxonomy" id="1392250"/>
    <lineage>
        <taxon>Eukaryota</taxon>
        <taxon>Fungi</taxon>
        <taxon>Dikarya</taxon>
        <taxon>Ascomycota</taxon>
        <taxon>Pezizomycotina</taxon>
        <taxon>Eurotiomycetes</taxon>
        <taxon>Eurotiomycetidae</taxon>
        <taxon>Eurotiales</taxon>
        <taxon>Aspergillaceae</taxon>
        <taxon>Aspergillus</taxon>
        <taxon>Aspergillus subgen. Circumdati</taxon>
    </lineage>
</organism>
<reference evidence="1 2" key="1">
    <citation type="submission" date="2016-12" db="EMBL/GenBank/DDBJ databases">
        <title>The genomes of Aspergillus section Nigri reveals drivers in fungal speciation.</title>
        <authorList>
            <consortium name="DOE Joint Genome Institute"/>
            <person name="Vesth T.C."/>
            <person name="Nybo J."/>
            <person name="Theobald S."/>
            <person name="Brandl J."/>
            <person name="Frisvad J.C."/>
            <person name="Nielsen K.F."/>
            <person name="Lyhne E.K."/>
            <person name="Kogle M.E."/>
            <person name="Kuo A."/>
            <person name="Riley R."/>
            <person name="Clum A."/>
            <person name="Nolan M."/>
            <person name="Lipzen A."/>
            <person name="Salamov A."/>
            <person name="Henrissat B."/>
            <person name="Wiebenga A."/>
            <person name="De Vries R.P."/>
            <person name="Grigoriev I.V."/>
            <person name="Mortensen U.H."/>
            <person name="Andersen M.R."/>
            <person name="Baker S.E."/>
        </authorList>
    </citation>
    <scope>NUCLEOTIDE SEQUENCE [LARGE SCALE GENOMIC DNA]</scope>
    <source>
        <strain evidence="1 2">IBT 23096</strain>
    </source>
</reference>
<comment type="caution">
    <text evidence="1">The sequence shown here is derived from an EMBL/GenBank/DDBJ whole genome shotgun (WGS) entry which is preliminary data.</text>
</comment>
<accession>A0A2I2FVP7</accession>
<dbReference type="EMBL" id="MSFO01000008">
    <property type="protein sequence ID" value="PLB44710.1"/>
    <property type="molecule type" value="Genomic_DNA"/>
</dbReference>
<name>A0A2I2FVP7_9EURO</name>
<dbReference type="AlphaFoldDB" id="A0A2I2FVP7"/>
<dbReference type="RefSeq" id="XP_024700012.1">
    <property type="nucleotide sequence ID" value="XM_024843111.1"/>
</dbReference>
<dbReference type="VEuPathDB" id="FungiDB:P170DRAFT_265482"/>
<protein>
    <submittedName>
        <fullName evidence="1">Uncharacterized protein</fullName>
    </submittedName>
</protein>
<gene>
    <name evidence="1" type="ORF">P170DRAFT_265482</name>
</gene>
<proteinExistence type="predicted"/>
<sequence>MQALSAAGIAVRSTFLFPLRFLLLFLPLLYSRSTLSIPTPPTATFFTVIIPPAESHFTRNLSFVESSPLNCSLYITRGVYIVCPGEACPGTIAY</sequence>
<evidence type="ECO:0000313" key="2">
    <source>
        <dbReference type="Proteomes" id="UP000234275"/>
    </source>
</evidence>